<dbReference type="Proteomes" id="UP000309215">
    <property type="component" value="Unassembled WGS sequence"/>
</dbReference>
<comment type="caution">
    <text evidence="2">The sequence shown here is derived from an EMBL/GenBank/DDBJ whole genome shotgun (WGS) entry which is preliminary data.</text>
</comment>
<protein>
    <submittedName>
        <fullName evidence="2">Uncharacterized protein</fullName>
    </submittedName>
</protein>
<evidence type="ECO:0000256" key="1">
    <source>
        <dbReference type="SAM" id="SignalP"/>
    </source>
</evidence>
<evidence type="ECO:0000313" key="3">
    <source>
        <dbReference type="Proteomes" id="UP000309215"/>
    </source>
</evidence>
<gene>
    <name evidence="2" type="ORF">E8A74_25465</name>
</gene>
<keyword evidence="1" id="KW-0732">Signal</keyword>
<evidence type="ECO:0000313" key="2">
    <source>
        <dbReference type="EMBL" id="TKD03552.1"/>
    </source>
</evidence>
<keyword evidence="3" id="KW-1185">Reference proteome</keyword>
<name>A0A4U1J9J7_9BACT</name>
<proteinExistence type="predicted"/>
<organism evidence="2 3">
    <name type="scientific">Polyangium fumosum</name>
    <dbReference type="NCBI Taxonomy" id="889272"/>
    <lineage>
        <taxon>Bacteria</taxon>
        <taxon>Pseudomonadati</taxon>
        <taxon>Myxococcota</taxon>
        <taxon>Polyangia</taxon>
        <taxon>Polyangiales</taxon>
        <taxon>Polyangiaceae</taxon>
        <taxon>Polyangium</taxon>
    </lineage>
</organism>
<sequence>MVRFAIASMLLLGLASAGFTARAADDADVERGLHTLRVISKLDRTCEIWVNGSLRATIGPFGNSGILATTSSVGQTEVMARCENAVYLEVVTETRRHCDLTIDPTVRGRDLLLGPCYD</sequence>
<feature type="signal peptide" evidence="1">
    <location>
        <begin position="1"/>
        <end position="23"/>
    </location>
</feature>
<reference evidence="2 3" key="1">
    <citation type="submission" date="2019-04" db="EMBL/GenBank/DDBJ databases">
        <authorList>
            <person name="Li Y."/>
            <person name="Wang J."/>
        </authorList>
    </citation>
    <scope>NUCLEOTIDE SEQUENCE [LARGE SCALE GENOMIC DNA]</scope>
    <source>
        <strain evidence="2 3">DSM 14668</strain>
    </source>
</reference>
<dbReference type="EMBL" id="SSMQ01000028">
    <property type="protein sequence ID" value="TKD03552.1"/>
    <property type="molecule type" value="Genomic_DNA"/>
</dbReference>
<dbReference type="RefSeq" id="WP_136931673.1">
    <property type="nucleotide sequence ID" value="NZ_SSMQ01000028.1"/>
</dbReference>
<accession>A0A4U1J9J7</accession>
<dbReference type="AlphaFoldDB" id="A0A4U1J9J7"/>
<feature type="chain" id="PRO_5020689410" evidence="1">
    <location>
        <begin position="24"/>
        <end position="118"/>
    </location>
</feature>